<comment type="caution">
    <text evidence="1">The sequence shown here is derived from an EMBL/GenBank/DDBJ whole genome shotgun (WGS) entry which is preliminary data.</text>
</comment>
<dbReference type="Proteomes" id="UP001165960">
    <property type="component" value="Unassembled WGS sequence"/>
</dbReference>
<organism evidence="1 2">
    <name type="scientific">Entomophthora muscae</name>
    <dbReference type="NCBI Taxonomy" id="34485"/>
    <lineage>
        <taxon>Eukaryota</taxon>
        <taxon>Fungi</taxon>
        <taxon>Fungi incertae sedis</taxon>
        <taxon>Zoopagomycota</taxon>
        <taxon>Entomophthoromycotina</taxon>
        <taxon>Entomophthoromycetes</taxon>
        <taxon>Entomophthorales</taxon>
        <taxon>Entomophthoraceae</taxon>
        <taxon>Entomophthora</taxon>
    </lineage>
</organism>
<protein>
    <submittedName>
        <fullName evidence="1">Uncharacterized protein</fullName>
    </submittedName>
</protein>
<keyword evidence="2" id="KW-1185">Reference proteome</keyword>
<evidence type="ECO:0000313" key="1">
    <source>
        <dbReference type="EMBL" id="KAJ9060761.1"/>
    </source>
</evidence>
<accession>A0ACC2SET7</accession>
<evidence type="ECO:0000313" key="2">
    <source>
        <dbReference type="Proteomes" id="UP001165960"/>
    </source>
</evidence>
<sequence>MASSDPSFILLPNHILEEIFLYLGNPGGTEVRLACRELYCLTEPMFLQIHTLGDIGNIEYLQFLFKKAKPIRGLKIQTIEYFHKFEEAELTLCEVFPSLRSISLNQEEELASNETEILFKHCLGLKNLKHLSLTTPDSGETSAVMRGEFQSLSEDEDSGFYLTTSSENSETEYNESWIETNQYKAISIAKAANFMTEEVRHENDEDNNNGLGEYTPLCRLIPLMSKLESLYISSFPLSLIKSISRSKSMKKLTIATHCDQPFFLSLRKLIPVKEVMLYNTYGPIISSIEESQTWFYTYDVKTHFYWRLPDHVKIQETKWVQRVFPNFFCIDEEGGYSDFMCIMEETTVEHCTVICTEYDDIRGMTLDNLESVPSIEMVYYGPTGIEYDQPIEYVAKKLSLDIFDKNELYKVLGWVLQNFSHLQEFYVFNEFSDDVLPFRNTFPLLKCFYSDAPQSDEFWSQLLSNAPKLEAIYTDHIPEYFSLLKAERPTLQLFPFEAIYGAPRIIEEFSGFYESLDQ</sequence>
<gene>
    <name evidence="1" type="ORF">DSO57_1027403</name>
</gene>
<reference evidence="1" key="1">
    <citation type="submission" date="2022-04" db="EMBL/GenBank/DDBJ databases">
        <title>Genome of the entomopathogenic fungus Entomophthora muscae.</title>
        <authorList>
            <person name="Elya C."/>
            <person name="Lovett B.R."/>
            <person name="Lee E."/>
            <person name="Macias A.M."/>
            <person name="Hajek A.E."/>
            <person name="De Bivort B.L."/>
            <person name="Kasson M.T."/>
            <person name="De Fine Licht H.H."/>
            <person name="Stajich J.E."/>
        </authorList>
    </citation>
    <scope>NUCLEOTIDE SEQUENCE</scope>
    <source>
        <strain evidence="1">Berkeley</strain>
    </source>
</reference>
<dbReference type="EMBL" id="QTSX02005137">
    <property type="protein sequence ID" value="KAJ9060761.1"/>
    <property type="molecule type" value="Genomic_DNA"/>
</dbReference>
<proteinExistence type="predicted"/>
<name>A0ACC2SET7_9FUNG</name>